<dbReference type="GO" id="GO:0016192">
    <property type="term" value="P:vesicle-mediated transport"/>
    <property type="evidence" value="ECO:0007669"/>
    <property type="project" value="InterPro"/>
</dbReference>
<keyword evidence="4 8" id="KW-0653">Protein transport</keyword>
<dbReference type="AlphaFoldDB" id="A0A7G2CSG4"/>
<proteinExistence type="inferred from homology"/>
<dbReference type="InterPro" id="IPR007305">
    <property type="entry name" value="Vesicle_transpt_Got1/SFT2"/>
</dbReference>
<dbReference type="GO" id="GO:0012505">
    <property type="term" value="C:endomembrane system"/>
    <property type="evidence" value="ECO:0007669"/>
    <property type="project" value="UniProtKB-ARBA"/>
</dbReference>
<dbReference type="GO" id="GO:0015031">
    <property type="term" value="P:protein transport"/>
    <property type="evidence" value="ECO:0007669"/>
    <property type="project" value="UniProtKB-KW"/>
</dbReference>
<evidence type="ECO:0000256" key="3">
    <source>
        <dbReference type="ARBA" id="ARBA00022692"/>
    </source>
</evidence>
<keyword evidence="10" id="KW-1185">Reference proteome</keyword>
<evidence type="ECO:0000313" key="9">
    <source>
        <dbReference type="EMBL" id="CAD2222700.1"/>
    </source>
</evidence>
<dbReference type="OrthoDB" id="73614at2759"/>
<accession>A0A7G2CSG4</accession>
<evidence type="ECO:0000256" key="7">
    <source>
        <dbReference type="ARBA" id="ARBA00025800"/>
    </source>
</evidence>
<comment type="subcellular location">
    <subcellularLocation>
        <location evidence="1 8">Membrane</location>
        <topology evidence="1 8">Multi-pass membrane protein</topology>
    </subcellularLocation>
</comment>
<evidence type="ECO:0000256" key="2">
    <source>
        <dbReference type="ARBA" id="ARBA00022448"/>
    </source>
</evidence>
<feature type="transmembrane region" description="Helical" evidence="8">
    <location>
        <begin position="158"/>
        <end position="178"/>
    </location>
</feature>
<evidence type="ECO:0000256" key="8">
    <source>
        <dbReference type="RuleBase" id="RU363111"/>
    </source>
</evidence>
<feature type="transmembrane region" description="Helical" evidence="8">
    <location>
        <begin position="185"/>
        <end position="206"/>
    </location>
</feature>
<sequence length="233" mass="26154">MTYFPLPLTSRRQALAELQKKKKLVNRTMSVRHPNTPEEEEGLLGYWTKVKRQAGSVLSSDAPSDEPLLDVPKDDWLFNDLAIMAELTYTQRLIGFCMLLGMGIVFFLVAISLAPMIAFAAKKFAFFLTFGSVFILSSTSFIIGPKNQLKGMFESNRFEAACIYAVSVLCTLVCALYLKTSTGCILFAVLQVVALGWYALSFVPYARYTFKFIYQIVYKFLSTVTSVVRGLFS</sequence>
<gene>
    <name evidence="9" type="ORF">ADEAN_001024700</name>
</gene>
<dbReference type="PANTHER" id="PTHR23137:SF2">
    <property type="entry name" value="VESICLE TRANSPORT PROTEIN"/>
    <property type="match status" value="1"/>
</dbReference>
<evidence type="ECO:0000256" key="4">
    <source>
        <dbReference type="ARBA" id="ARBA00022927"/>
    </source>
</evidence>
<protein>
    <recommendedName>
        <fullName evidence="8">Vesicle transport protein</fullName>
    </recommendedName>
</protein>
<keyword evidence="2 8" id="KW-0813">Transport</keyword>
<dbReference type="Pfam" id="PF04178">
    <property type="entry name" value="Got1"/>
    <property type="match status" value="1"/>
</dbReference>
<keyword evidence="3 8" id="KW-0812">Transmembrane</keyword>
<dbReference type="InterPro" id="IPR011691">
    <property type="entry name" value="Vesicle_transpt_SFT2"/>
</dbReference>
<dbReference type="VEuPathDB" id="TriTrypDB:ADEAN_001024700"/>
<name>A0A7G2CSG4_9TRYP</name>
<organism evidence="9 10">
    <name type="scientific">Angomonas deanei</name>
    <dbReference type="NCBI Taxonomy" id="59799"/>
    <lineage>
        <taxon>Eukaryota</taxon>
        <taxon>Discoba</taxon>
        <taxon>Euglenozoa</taxon>
        <taxon>Kinetoplastea</taxon>
        <taxon>Metakinetoplastina</taxon>
        <taxon>Trypanosomatida</taxon>
        <taxon>Trypanosomatidae</taxon>
        <taxon>Strigomonadinae</taxon>
        <taxon>Angomonas</taxon>
    </lineage>
</organism>
<evidence type="ECO:0000256" key="6">
    <source>
        <dbReference type="ARBA" id="ARBA00023136"/>
    </source>
</evidence>
<evidence type="ECO:0000313" key="10">
    <source>
        <dbReference type="Proteomes" id="UP000515908"/>
    </source>
</evidence>
<dbReference type="GO" id="GO:0005737">
    <property type="term" value="C:cytoplasm"/>
    <property type="evidence" value="ECO:0007669"/>
    <property type="project" value="UniProtKB-ARBA"/>
</dbReference>
<dbReference type="PANTHER" id="PTHR23137">
    <property type="entry name" value="VESICLE TRANSPORT PROTEIN-RELATED"/>
    <property type="match status" value="1"/>
</dbReference>
<keyword evidence="6 8" id="KW-0472">Membrane</keyword>
<dbReference type="GO" id="GO:0016020">
    <property type="term" value="C:membrane"/>
    <property type="evidence" value="ECO:0007669"/>
    <property type="project" value="UniProtKB-SubCell"/>
</dbReference>
<comment type="function">
    <text evidence="8">May be involved in fusion of retrograde transport vesicles derived from an endocytic compartment with the Golgi complex.</text>
</comment>
<keyword evidence="5 8" id="KW-1133">Transmembrane helix</keyword>
<dbReference type="Proteomes" id="UP000515908">
    <property type="component" value="Chromosome 27"/>
</dbReference>
<reference evidence="9 10" key="1">
    <citation type="submission" date="2020-08" db="EMBL/GenBank/DDBJ databases">
        <authorList>
            <person name="Newling K."/>
            <person name="Davey J."/>
            <person name="Forrester S."/>
        </authorList>
    </citation>
    <scope>NUCLEOTIDE SEQUENCE [LARGE SCALE GENOMIC DNA]</scope>
    <source>
        <strain evidence="10">Crithidia deanei Carvalho (ATCC PRA-265)</strain>
    </source>
</reference>
<feature type="transmembrane region" description="Helical" evidence="8">
    <location>
        <begin position="93"/>
        <end position="117"/>
    </location>
</feature>
<evidence type="ECO:0000256" key="1">
    <source>
        <dbReference type="ARBA" id="ARBA00004141"/>
    </source>
</evidence>
<feature type="transmembrane region" description="Helical" evidence="8">
    <location>
        <begin position="124"/>
        <end position="143"/>
    </location>
</feature>
<dbReference type="EMBL" id="LR877171">
    <property type="protein sequence ID" value="CAD2222700.1"/>
    <property type="molecule type" value="Genomic_DNA"/>
</dbReference>
<comment type="similarity">
    <text evidence="7 8">Belongs to the SFT2 family.</text>
</comment>
<evidence type="ECO:0000256" key="5">
    <source>
        <dbReference type="ARBA" id="ARBA00022989"/>
    </source>
</evidence>